<dbReference type="Proteomes" id="UP000038055">
    <property type="component" value="Unassembled WGS sequence"/>
</dbReference>
<feature type="compositionally biased region" description="Polar residues" evidence="1">
    <location>
        <begin position="71"/>
        <end position="82"/>
    </location>
</feature>
<reference evidence="4" key="1">
    <citation type="submission" date="2015-01" db="EMBL/GenBank/DDBJ databases">
        <authorList>
            <person name="MANFREDI Pablo"/>
        </authorList>
    </citation>
    <scope>NUCLEOTIDE SEQUENCE [LARGE SCALE GENOMIC DNA]</scope>
    <source>
        <strain evidence="4">Ccyn2B</strain>
    </source>
</reference>
<evidence type="ECO:0000313" key="3">
    <source>
        <dbReference type="EMBL" id="CEN32790.1"/>
    </source>
</evidence>
<accession>A0A0B7H085</accession>
<protein>
    <recommendedName>
        <fullName evidence="5">TonB-dependent receptor</fullName>
    </recommendedName>
</protein>
<proteinExistence type="predicted"/>
<feature type="chain" id="PRO_5002115651" description="TonB-dependent receptor" evidence="2">
    <location>
        <begin position="19"/>
        <end position="639"/>
    </location>
</feature>
<feature type="region of interest" description="Disordered" evidence="1">
    <location>
        <begin position="71"/>
        <end position="92"/>
    </location>
</feature>
<evidence type="ECO:0008006" key="5">
    <source>
        <dbReference type="Google" id="ProtNLM"/>
    </source>
</evidence>
<dbReference type="SUPFAM" id="SSF56935">
    <property type="entry name" value="Porins"/>
    <property type="match status" value="1"/>
</dbReference>
<sequence>MKTLFLILNLLVFSFVQAQQDSLQINQLEEVVIVKKDPISEKFAVKKLNSLDIYFNPTANADPLKAITTLPASTNTDESANPSLRGGSPDRSRVYLNGSPVLNPVRFSRNDGLGNFSLFNTELIDKQYVYSSNPPLNFGNSSAGLVEIETNTQKISEFTQVSLALSNIGLMRNQKLGKNNFTQIYANYQFSDAIIGLNRKSLDQLQHFSTFDLGANTHLKINKNLSFNTFNYFIDEKYSVLNRSLNFSGDVEASKKRFFSVNNLDYFTQKTKIRWASMVDFSHSEFKFGNIDSKVKNIQFFNGLSFKTQFSRAFSMQYGVDASVFRYHYNEVLPQFYFSLKPESPTFTNQKTTDFFYVEPYVYANYSPNNQWNFSSALRKNIFLHKNTESFTSYQFSANYTPNNEHRLIFSAGKYHSYTTPNYIIRNFNTLSSHQIALDYSFENEKFNISTSVYFKADKGDIVTNHYEQFDKTQIFGSEASVDFKLNHQFSFSISNTFLNQKYAIGNQKYNTPLNLKYFIKSQLIYKNPKWFTASLVFATRPGNRFTPVQSAVFNPQANDFQPIFGDWYSAEMPHYKRLDFSANRLFFIGKTAVIGFISVNNLLNFNNSASVYYNSNYTNLHYNHLQKRIFYFGTMVRL</sequence>
<feature type="signal peptide" evidence="2">
    <location>
        <begin position="1"/>
        <end position="18"/>
    </location>
</feature>
<evidence type="ECO:0000256" key="2">
    <source>
        <dbReference type="SAM" id="SignalP"/>
    </source>
</evidence>
<organism evidence="3 4">
    <name type="scientific">Capnocytophaga cynodegmi</name>
    <dbReference type="NCBI Taxonomy" id="28189"/>
    <lineage>
        <taxon>Bacteria</taxon>
        <taxon>Pseudomonadati</taxon>
        <taxon>Bacteroidota</taxon>
        <taxon>Flavobacteriia</taxon>
        <taxon>Flavobacteriales</taxon>
        <taxon>Flavobacteriaceae</taxon>
        <taxon>Capnocytophaga</taxon>
    </lineage>
</organism>
<keyword evidence="2" id="KW-0732">Signal</keyword>
<keyword evidence="4" id="KW-1185">Reference proteome</keyword>
<dbReference type="AlphaFoldDB" id="A0A0B7H085"/>
<dbReference type="EMBL" id="CDOD01000004">
    <property type="protein sequence ID" value="CEN32790.1"/>
    <property type="molecule type" value="Genomic_DNA"/>
</dbReference>
<name>A0A0B7H085_9FLAO</name>
<gene>
    <name evidence="3" type="ORF">CCYN2B_120093</name>
</gene>
<evidence type="ECO:0000256" key="1">
    <source>
        <dbReference type="SAM" id="MobiDB-lite"/>
    </source>
</evidence>
<dbReference type="RefSeq" id="WP_041990266.1">
    <property type="nucleotide sequence ID" value="NZ_CDOD01000004.1"/>
</dbReference>
<evidence type="ECO:0000313" key="4">
    <source>
        <dbReference type="Proteomes" id="UP000038055"/>
    </source>
</evidence>